<dbReference type="SUPFAM" id="SSF56672">
    <property type="entry name" value="DNA/RNA polymerases"/>
    <property type="match status" value="1"/>
</dbReference>
<dbReference type="STRING" id="53326.A0A016WT51"/>
<dbReference type="OrthoDB" id="5865536at2759"/>
<comment type="caution">
    <text evidence="2">The sequence shown here is derived from an EMBL/GenBank/DDBJ whole genome shotgun (WGS) entry which is preliminary data.</text>
</comment>
<dbReference type="PANTHER" id="PTHR33332">
    <property type="entry name" value="REVERSE TRANSCRIPTASE DOMAIN-CONTAINING PROTEIN"/>
    <property type="match status" value="1"/>
</dbReference>
<reference evidence="3" key="1">
    <citation type="journal article" date="2015" name="Nat. Genet.">
        <title>The genome and transcriptome of the zoonotic hookworm Ancylostoma ceylanicum identify infection-specific gene families.</title>
        <authorList>
            <person name="Schwarz E.M."/>
            <person name="Hu Y."/>
            <person name="Antoshechkin I."/>
            <person name="Miller M.M."/>
            <person name="Sternberg P.W."/>
            <person name="Aroian R.V."/>
        </authorList>
    </citation>
    <scope>NUCLEOTIDE SEQUENCE</scope>
    <source>
        <strain evidence="3">HY135</strain>
    </source>
</reference>
<keyword evidence="3" id="KW-1185">Reference proteome</keyword>
<dbReference type="AlphaFoldDB" id="A0A016WT51"/>
<gene>
    <name evidence="2" type="primary">Acey_s0518.g2821</name>
    <name evidence="2" type="ORF">Y032_0518g2821</name>
</gene>
<dbReference type="Proteomes" id="UP000024635">
    <property type="component" value="Unassembled WGS sequence"/>
</dbReference>
<dbReference type="PROSITE" id="PS50878">
    <property type="entry name" value="RT_POL"/>
    <property type="match status" value="1"/>
</dbReference>
<proteinExistence type="predicted"/>
<evidence type="ECO:0000313" key="2">
    <source>
        <dbReference type="EMBL" id="EYC42786.1"/>
    </source>
</evidence>
<dbReference type="InterPro" id="IPR000477">
    <property type="entry name" value="RT_dom"/>
</dbReference>
<dbReference type="InterPro" id="IPR043502">
    <property type="entry name" value="DNA/RNA_pol_sf"/>
</dbReference>
<evidence type="ECO:0000259" key="1">
    <source>
        <dbReference type="PROSITE" id="PS50878"/>
    </source>
</evidence>
<organism evidence="2 3">
    <name type="scientific">Ancylostoma ceylanicum</name>
    <dbReference type="NCBI Taxonomy" id="53326"/>
    <lineage>
        <taxon>Eukaryota</taxon>
        <taxon>Metazoa</taxon>
        <taxon>Ecdysozoa</taxon>
        <taxon>Nematoda</taxon>
        <taxon>Chromadorea</taxon>
        <taxon>Rhabditida</taxon>
        <taxon>Rhabditina</taxon>
        <taxon>Rhabditomorpha</taxon>
        <taxon>Strongyloidea</taxon>
        <taxon>Ancylostomatidae</taxon>
        <taxon>Ancylostomatinae</taxon>
        <taxon>Ancylostoma</taxon>
    </lineage>
</organism>
<feature type="domain" description="Reverse transcriptase" evidence="1">
    <location>
        <begin position="1"/>
        <end position="109"/>
    </location>
</feature>
<dbReference type="Pfam" id="PF00078">
    <property type="entry name" value="RVT_1"/>
    <property type="match status" value="1"/>
</dbReference>
<evidence type="ECO:0000313" key="3">
    <source>
        <dbReference type="Proteomes" id="UP000024635"/>
    </source>
</evidence>
<protein>
    <recommendedName>
        <fullName evidence="1">Reverse transcriptase domain-containing protein</fullName>
    </recommendedName>
</protein>
<dbReference type="EMBL" id="JARK01000118">
    <property type="protein sequence ID" value="EYC42786.1"/>
    <property type="molecule type" value="Genomic_DNA"/>
</dbReference>
<accession>A0A016WT51</accession>
<sequence>MYPVTSGVPQGGVLSPLLFIIYTREIPSVLSVSTRVEAVTYADDIKVYGTYCETEKNIVTNALKTSLQKLLAWASLNGIHVNLSKSACMTISKKILDRSSLVDYFHSGLSLPRPTVIRDLGLLVNPRLGSADYIEVIQRKALQKMYLLFRNVRHANKDVYLKLYKAYIVPQLEYASQVWSPYLRKEIRAIEKVQVVFTRILFYRLFPDSSYPESLPSYSSRCTGSVTFISILLLEDLPTGPGSEPDRYEHKTFFWQIFLHFSPDRFLLLLKFAFIFFKLARISALLCEFSSTFS</sequence>
<name>A0A016WT51_9BILA</name>